<dbReference type="PANTHER" id="PTHR31650">
    <property type="entry name" value="O-ACYLTRANSFERASE (WSD1-LIKE) FAMILY PROTEIN"/>
    <property type="match status" value="1"/>
</dbReference>
<dbReference type="PANTHER" id="PTHR31650:SF1">
    <property type="entry name" value="WAX ESTER SYNTHASE_DIACYLGLYCEROL ACYLTRANSFERASE 4-RELATED"/>
    <property type="match status" value="1"/>
</dbReference>
<comment type="pathway">
    <text evidence="1">Glycerolipid metabolism; triacylglycerol biosynthesis.</text>
</comment>
<evidence type="ECO:0000256" key="5">
    <source>
        <dbReference type="ARBA" id="ARBA00024360"/>
    </source>
</evidence>
<protein>
    <recommendedName>
        <fullName evidence="13">Diacylglycerol O-acyltransferase</fullName>
    </recommendedName>
</protein>
<dbReference type="GO" id="GO:0047196">
    <property type="term" value="F:long-chain-alcohol O-fatty-acyltransferase activity"/>
    <property type="evidence" value="ECO:0007669"/>
    <property type="project" value="UniProtKB-EC"/>
</dbReference>
<evidence type="ECO:0000256" key="6">
    <source>
        <dbReference type="ARBA" id="ARBA00047604"/>
    </source>
</evidence>
<evidence type="ECO:0000256" key="4">
    <source>
        <dbReference type="ARBA" id="ARBA00023315"/>
    </source>
</evidence>
<evidence type="ECO:0000256" key="1">
    <source>
        <dbReference type="ARBA" id="ARBA00004771"/>
    </source>
</evidence>
<evidence type="ECO:0000313" key="11">
    <source>
        <dbReference type="EMBL" id="KAF0737918.1"/>
    </source>
</evidence>
<dbReference type="Pfam" id="PF03007">
    <property type="entry name" value="WS_DGAT_cat"/>
    <property type="match status" value="1"/>
</dbReference>
<dbReference type="GO" id="GO:0004144">
    <property type="term" value="F:diacylglycerol O-acyltransferase activity"/>
    <property type="evidence" value="ECO:0007669"/>
    <property type="project" value="UniProtKB-EC"/>
</dbReference>
<evidence type="ECO:0000259" key="10">
    <source>
        <dbReference type="Pfam" id="PF06974"/>
    </source>
</evidence>
<keyword evidence="8" id="KW-0472">Membrane</keyword>
<evidence type="ECO:0008006" key="13">
    <source>
        <dbReference type="Google" id="ProtNLM"/>
    </source>
</evidence>
<evidence type="ECO:0000256" key="8">
    <source>
        <dbReference type="SAM" id="Phobius"/>
    </source>
</evidence>
<reference evidence="11 12" key="1">
    <citation type="submission" date="2019-07" db="EMBL/GenBank/DDBJ databases">
        <title>Genomics analysis of Aphanomyces spp. identifies a new class of oomycete effector associated with host adaptation.</title>
        <authorList>
            <person name="Gaulin E."/>
        </authorList>
    </citation>
    <scope>NUCLEOTIDE SEQUENCE [LARGE SCALE GENOMIC DNA]</scope>
    <source>
        <strain evidence="11 12">ATCC 201684</strain>
    </source>
</reference>
<dbReference type="UniPathway" id="UPA00282"/>
<keyword evidence="8" id="KW-0812">Transmembrane</keyword>
<proteinExistence type="inferred from homology"/>
<feature type="transmembrane region" description="Helical" evidence="8">
    <location>
        <begin position="52"/>
        <end position="74"/>
    </location>
</feature>
<evidence type="ECO:0000313" key="12">
    <source>
        <dbReference type="Proteomes" id="UP000481153"/>
    </source>
</evidence>
<comment type="catalytic activity">
    <reaction evidence="6">
        <text>a long chain fatty alcohol + a fatty acyl-CoA = a long-chain alcohol wax ester + CoA</text>
        <dbReference type="Rhea" id="RHEA:38443"/>
        <dbReference type="ChEBI" id="CHEBI:17135"/>
        <dbReference type="ChEBI" id="CHEBI:57287"/>
        <dbReference type="ChEBI" id="CHEBI:77636"/>
        <dbReference type="ChEBI" id="CHEBI:235323"/>
        <dbReference type="EC" id="2.3.1.75"/>
    </reaction>
</comment>
<dbReference type="GO" id="GO:0019432">
    <property type="term" value="P:triglyceride biosynthetic process"/>
    <property type="evidence" value="ECO:0007669"/>
    <property type="project" value="UniProtKB-UniPathway"/>
</dbReference>
<dbReference type="Proteomes" id="UP000481153">
    <property type="component" value="Unassembled WGS sequence"/>
</dbReference>
<feature type="domain" description="O-acyltransferase WSD1-like N-terminal" evidence="9">
    <location>
        <begin position="107"/>
        <end position="191"/>
    </location>
</feature>
<sequence length="463" mass="51506">MEVWTTELAGWTGLQGAIAAVVVLLSYVVFFIPKSSSSSKDGKRLKRRMSGLGLTTILTETETNLSILFSVLTFERIVPRDVIVERFRERMVGDFFFRFRSTVVGNDFVLDPNFDPAKNISTYKLRDGETMLLRAQSLYNAPLDKNKPLWDMELVEEGGKTHVLLRTHHCLGDGASVWKVYMTVFDMDQKLEIPSIPKGPKPSLFSQIAYIAWSIYVYVIKLAKLFLTNESTAYFKQPGSPSKRLAFSSTLKVDETKVIGKAIGASINDVMLSAVAGGLFDILPPEEKKRAENGGFLRTAIPIDMRHPAAPWPTTNNRFSSLMINLPIGVSDRIQRTKAIVKSMGVAKTSLEKIFTMFINRLSWPMPKPIMVAITHSFTQRISVAVTNVRGPPVRFSLGDIKLEMFRGFIPPPPSVNVGIAITSFANELFFSVATDKSIDATKLMSAIEAEYRAMQAATAKSN</sequence>
<keyword evidence="12" id="KW-1185">Reference proteome</keyword>
<dbReference type="EMBL" id="VJMJ01000079">
    <property type="protein sequence ID" value="KAF0737918.1"/>
    <property type="molecule type" value="Genomic_DNA"/>
</dbReference>
<dbReference type="InterPro" id="IPR045034">
    <property type="entry name" value="O-acyltransferase_WSD1-like"/>
</dbReference>
<feature type="transmembrane region" description="Helical" evidence="8">
    <location>
        <begin position="12"/>
        <end position="32"/>
    </location>
</feature>
<dbReference type="GO" id="GO:0005886">
    <property type="term" value="C:plasma membrane"/>
    <property type="evidence" value="ECO:0007669"/>
    <property type="project" value="TreeGrafter"/>
</dbReference>
<keyword evidence="8" id="KW-1133">Transmembrane helix</keyword>
<comment type="pathway">
    <text evidence="2">Lipid metabolism.</text>
</comment>
<dbReference type="Pfam" id="PF06974">
    <property type="entry name" value="WS_DGAT_C"/>
    <property type="match status" value="1"/>
</dbReference>
<keyword evidence="4" id="KW-0012">Acyltransferase</keyword>
<keyword evidence="3" id="KW-0808">Transferase</keyword>
<dbReference type="VEuPathDB" id="FungiDB:AeMF1_020009"/>
<dbReference type="AlphaFoldDB" id="A0A6G0XCZ2"/>
<accession>A0A6G0XCZ2</accession>
<name>A0A6G0XCZ2_9STRA</name>
<comment type="similarity">
    <text evidence="5">In the N-terminal section; belongs to the long-chain O-acyltransferase family.</text>
</comment>
<dbReference type="InterPro" id="IPR009721">
    <property type="entry name" value="O-acyltransferase_WSD1_C"/>
</dbReference>
<evidence type="ECO:0000259" key="9">
    <source>
        <dbReference type="Pfam" id="PF03007"/>
    </source>
</evidence>
<comment type="caution">
    <text evidence="11">The sequence shown here is derived from an EMBL/GenBank/DDBJ whole genome shotgun (WGS) entry which is preliminary data.</text>
</comment>
<evidence type="ECO:0000256" key="3">
    <source>
        <dbReference type="ARBA" id="ARBA00022679"/>
    </source>
</evidence>
<evidence type="ECO:0000256" key="7">
    <source>
        <dbReference type="ARBA" id="ARBA00048109"/>
    </source>
</evidence>
<organism evidence="11 12">
    <name type="scientific">Aphanomyces euteiches</name>
    <dbReference type="NCBI Taxonomy" id="100861"/>
    <lineage>
        <taxon>Eukaryota</taxon>
        <taxon>Sar</taxon>
        <taxon>Stramenopiles</taxon>
        <taxon>Oomycota</taxon>
        <taxon>Saprolegniomycetes</taxon>
        <taxon>Saprolegniales</taxon>
        <taxon>Verrucalvaceae</taxon>
        <taxon>Aphanomyces</taxon>
    </lineage>
</organism>
<gene>
    <name evidence="11" type="ORF">Ae201684_005915</name>
</gene>
<feature type="domain" description="O-acyltransferase WSD1 C-terminal" evidence="10">
    <location>
        <begin position="317"/>
        <end position="455"/>
    </location>
</feature>
<dbReference type="InterPro" id="IPR004255">
    <property type="entry name" value="O-acyltransferase_WSD1_N"/>
</dbReference>
<comment type="catalytic activity">
    <reaction evidence="7">
        <text>an acyl-CoA + a 1,2-diacyl-sn-glycerol = a triacyl-sn-glycerol + CoA</text>
        <dbReference type="Rhea" id="RHEA:10868"/>
        <dbReference type="ChEBI" id="CHEBI:17815"/>
        <dbReference type="ChEBI" id="CHEBI:57287"/>
        <dbReference type="ChEBI" id="CHEBI:58342"/>
        <dbReference type="ChEBI" id="CHEBI:64615"/>
        <dbReference type="EC" id="2.3.1.20"/>
    </reaction>
</comment>
<evidence type="ECO:0000256" key="2">
    <source>
        <dbReference type="ARBA" id="ARBA00005189"/>
    </source>
</evidence>